<evidence type="ECO:0000259" key="7">
    <source>
        <dbReference type="Pfam" id="PF22692"/>
    </source>
</evidence>
<dbReference type="SUPFAM" id="SSF117143">
    <property type="entry name" value="Flagellar hook protein flgE"/>
    <property type="match status" value="1"/>
</dbReference>
<dbReference type="RefSeq" id="WP_012045457.1">
    <property type="nucleotide sequence ID" value="NZ_JABFDP010000033.1"/>
</dbReference>
<keyword evidence="9" id="KW-1185">Reference proteome</keyword>
<feature type="domain" description="Flagellar basal-body/hook protein C-terminal" evidence="6">
    <location>
        <begin position="556"/>
        <end position="598"/>
    </location>
</feature>
<name>A0ABS5GFI9_9BRAD</name>
<dbReference type="InterPro" id="IPR053967">
    <property type="entry name" value="LlgE_F_G-like_D1"/>
</dbReference>
<comment type="caution">
    <text evidence="8">The sequence shown here is derived from an EMBL/GenBank/DDBJ whole genome shotgun (WGS) entry which is preliminary data.</text>
</comment>
<dbReference type="InterPro" id="IPR002371">
    <property type="entry name" value="FlgK"/>
</dbReference>
<dbReference type="PRINTS" id="PR01005">
    <property type="entry name" value="FLGHOOKAP1"/>
</dbReference>
<dbReference type="Pfam" id="PF00460">
    <property type="entry name" value="Flg_bb_rod"/>
    <property type="match status" value="1"/>
</dbReference>
<dbReference type="InterPro" id="IPR037925">
    <property type="entry name" value="FlgE/F/G-like"/>
</dbReference>
<dbReference type="PANTHER" id="PTHR30435:SF1">
    <property type="entry name" value="FLAGELLAR HOOK PROTEIN FLGE"/>
    <property type="match status" value="1"/>
</dbReference>
<proteinExistence type="inferred from homology"/>
<dbReference type="NCBIfam" id="TIGR03506">
    <property type="entry name" value="FlgEFG_subfam"/>
    <property type="match status" value="2"/>
</dbReference>
<keyword evidence="3 4" id="KW-0975">Bacterial flagellum</keyword>
<comment type="subcellular location">
    <subcellularLocation>
        <location evidence="1 4">Bacterial flagellum basal body</location>
    </subcellularLocation>
</comment>
<accession>A0ABS5GFI9</accession>
<evidence type="ECO:0000313" key="9">
    <source>
        <dbReference type="Proteomes" id="UP001314635"/>
    </source>
</evidence>
<evidence type="ECO:0000256" key="1">
    <source>
        <dbReference type="ARBA" id="ARBA00004117"/>
    </source>
</evidence>
<keyword evidence="8" id="KW-0969">Cilium</keyword>
<dbReference type="InterPro" id="IPR020013">
    <property type="entry name" value="Flagellar_FlgE/F/G"/>
</dbReference>
<feature type="domain" description="Flagellar hook protein FlgE/F/G-like D1" evidence="7">
    <location>
        <begin position="85"/>
        <end position="137"/>
    </location>
</feature>
<dbReference type="PANTHER" id="PTHR30435">
    <property type="entry name" value="FLAGELLAR PROTEIN"/>
    <property type="match status" value="1"/>
</dbReference>
<reference evidence="9" key="1">
    <citation type="journal article" date="2021" name="ISME J.">
        <title>Evolutionary origin and ecological implication of a unique nif island in free-living Bradyrhizobium lineages.</title>
        <authorList>
            <person name="Tao J."/>
        </authorList>
    </citation>
    <scope>NUCLEOTIDE SEQUENCE [LARGE SCALE GENOMIC DNA]</scope>
    <source>
        <strain evidence="9">SZCCT0094</strain>
    </source>
</reference>
<dbReference type="InterPro" id="IPR010930">
    <property type="entry name" value="Flg_bb/hook_C_dom"/>
</dbReference>
<dbReference type="Pfam" id="PF22692">
    <property type="entry name" value="LlgE_F_G_D1"/>
    <property type="match status" value="1"/>
</dbReference>
<feature type="domain" description="Flagellar basal body rod protein N-terminal" evidence="5">
    <location>
        <begin position="7"/>
        <end position="37"/>
    </location>
</feature>
<comment type="similarity">
    <text evidence="2 4">Belongs to the flagella basal body rod proteins family.</text>
</comment>
<keyword evidence="8" id="KW-0966">Cell projection</keyword>
<sequence>MGIFDAMNTSVSGLSAQSFALQNISGNIANASTVGYKGIGTSFEDLIPNATNPTRQNAGGVTAFAKATITTQGTVSTSSVATNMAINGDGFFNVQKASSVVDNVPVFTGVTNYTRRGDFQLNANGNLINGAGYYLMGVAVDPKTGNATGNVPTVLQFANNFVPAQATTAIQYAANLPTQPKTGASGNAATGTLVAAGGLNSADLSNVPLPVGTNFYADSTVTGGTAVNKNAANITTSTLLSGAAATDSITTNFTAGDTITLTGSAGDVVTFTFVASGASGTQINVGDSVGTLLAKIAAVTGVQPTITAGKITLHSGSGENWSLSSASAGFTALGFTSPVALNRTASAGTGIVIGNDLTNFNNETISGGAVTAYNSAGTPVNVQLRWGKVDSSTLGTGHKDIWNLFYQTNSSATGSTVAWQNVGTNFTFASDGSLTSPTTSSISIPNIVVDGTTLGTVSLNISSGALTQYASTIGSATINNITQNGFAAGQLQSVAVNNSGIVTGTFSNGQTINLAQVTLSHFNGTNYLKALDGGAYEATDQSGQAIIGASGKISGGSLEGSNTDIADEFTKLIVTQQAYSANTKVITTANSMVQDLLNVLR</sequence>
<organism evidence="8 9">
    <name type="scientific">Bradyrhizobium denitrificans</name>
    <dbReference type="NCBI Taxonomy" id="2734912"/>
    <lineage>
        <taxon>Bacteria</taxon>
        <taxon>Pseudomonadati</taxon>
        <taxon>Pseudomonadota</taxon>
        <taxon>Alphaproteobacteria</taxon>
        <taxon>Hyphomicrobiales</taxon>
        <taxon>Nitrobacteraceae</taxon>
        <taxon>Bradyrhizobium</taxon>
    </lineage>
</organism>
<dbReference type="Proteomes" id="UP001314635">
    <property type="component" value="Unassembled WGS sequence"/>
</dbReference>
<protein>
    <recommendedName>
        <fullName evidence="4">Flagellar hook protein FlgE</fullName>
    </recommendedName>
</protein>
<comment type="function">
    <text evidence="4">A flexible structure which links the flagellar filament to the drive apparatus in the basal body.</text>
</comment>
<dbReference type="Pfam" id="PF06429">
    <property type="entry name" value="Flg_bbr_C"/>
    <property type="match status" value="1"/>
</dbReference>
<evidence type="ECO:0000256" key="2">
    <source>
        <dbReference type="ARBA" id="ARBA00009677"/>
    </source>
</evidence>
<evidence type="ECO:0000256" key="3">
    <source>
        <dbReference type="ARBA" id="ARBA00023143"/>
    </source>
</evidence>
<evidence type="ECO:0000313" key="8">
    <source>
        <dbReference type="EMBL" id="MBR1140087.1"/>
    </source>
</evidence>
<dbReference type="EMBL" id="JAFCLK010000036">
    <property type="protein sequence ID" value="MBR1140087.1"/>
    <property type="molecule type" value="Genomic_DNA"/>
</dbReference>
<evidence type="ECO:0000259" key="6">
    <source>
        <dbReference type="Pfam" id="PF06429"/>
    </source>
</evidence>
<gene>
    <name evidence="8" type="ORF">JQ619_30450</name>
</gene>
<evidence type="ECO:0000259" key="5">
    <source>
        <dbReference type="Pfam" id="PF00460"/>
    </source>
</evidence>
<evidence type="ECO:0000256" key="4">
    <source>
        <dbReference type="RuleBase" id="RU362116"/>
    </source>
</evidence>
<dbReference type="InterPro" id="IPR001444">
    <property type="entry name" value="Flag_bb_rod_N"/>
</dbReference>
<keyword evidence="8" id="KW-0282">Flagellum</keyword>